<dbReference type="InterPro" id="IPR009593">
    <property type="entry name" value="DUF1203"/>
</dbReference>
<reference evidence="1 2" key="1">
    <citation type="submission" date="2018-08" db="EMBL/GenBank/DDBJ databases">
        <title>Parvularcula sp. SM1705, isolated from surface water of the South Sea China.</title>
        <authorList>
            <person name="Sun L."/>
        </authorList>
    </citation>
    <scope>NUCLEOTIDE SEQUENCE [LARGE SCALE GENOMIC DNA]</scope>
    <source>
        <strain evidence="1 2">SM1705</strain>
    </source>
</reference>
<proteinExistence type="predicted"/>
<dbReference type="Pfam" id="PF06718">
    <property type="entry name" value="DUF1203"/>
    <property type="match status" value="1"/>
</dbReference>
<dbReference type="AlphaFoldDB" id="A0A371RIV1"/>
<protein>
    <submittedName>
        <fullName evidence="1">DUF1203 domain-containing protein</fullName>
    </submittedName>
</protein>
<evidence type="ECO:0000313" key="1">
    <source>
        <dbReference type="EMBL" id="RFB05375.1"/>
    </source>
</evidence>
<gene>
    <name evidence="1" type="ORF">DX908_08955</name>
</gene>
<name>A0A371RIV1_9PROT</name>
<dbReference type="RefSeq" id="WP_116392007.1">
    <property type="nucleotide sequence ID" value="NZ_QUQO01000001.1"/>
</dbReference>
<comment type="caution">
    <text evidence="1">The sequence shown here is derived from an EMBL/GenBank/DDBJ whole genome shotgun (WGS) entry which is preliminary data.</text>
</comment>
<evidence type="ECO:0000313" key="2">
    <source>
        <dbReference type="Proteomes" id="UP000264589"/>
    </source>
</evidence>
<dbReference type="OrthoDB" id="5953307at2"/>
<dbReference type="InParanoid" id="A0A371RIV1"/>
<sequence length="158" mass="17498">MSFQIHALPAAPFARYFSMSEEELAANRARRVKATSFPGCPCRVSLEDAAVGEDVILLHYEHQPADSPYRSSHAIYVRPGVSQAEPEEDTIPDQMRGRLLSVRAFGKDDMLTGAEVLEGTELEEAIGRLFANPRAEYLHVHYALPGCYAAKVTRTCDT</sequence>
<dbReference type="Proteomes" id="UP000264589">
    <property type="component" value="Unassembled WGS sequence"/>
</dbReference>
<keyword evidence="2" id="KW-1185">Reference proteome</keyword>
<organism evidence="1 2">
    <name type="scientific">Parvularcula marina</name>
    <dbReference type="NCBI Taxonomy" id="2292771"/>
    <lineage>
        <taxon>Bacteria</taxon>
        <taxon>Pseudomonadati</taxon>
        <taxon>Pseudomonadota</taxon>
        <taxon>Alphaproteobacteria</taxon>
        <taxon>Parvularculales</taxon>
        <taxon>Parvularculaceae</taxon>
        <taxon>Parvularcula</taxon>
    </lineage>
</organism>
<dbReference type="PIRSF" id="PIRSF034110">
    <property type="entry name" value="DUF1203"/>
    <property type="match status" value="1"/>
</dbReference>
<dbReference type="EMBL" id="QUQO01000001">
    <property type="protein sequence ID" value="RFB05375.1"/>
    <property type="molecule type" value="Genomic_DNA"/>
</dbReference>
<accession>A0A371RIV1</accession>